<dbReference type="EMBL" id="PJQY01002417">
    <property type="protein sequence ID" value="PQP93911.1"/>
    <property type="molecule type" value="Genomic_DNA"/>
</dbReference>
<dbReference type="Proteomes" id="UP000250321">
    <property type="component" value="Unassembled WGS sequence"/>
</dbReference>
<dbReference type="OrthoDB" id="1172832at2759"/>
<organism evidence="1 2">
    <name type="scientific">Prunus yedoensis var. nudiflora</name>
    <dbReference type="NCBI Taxonomy" id="2094558"/>
    <lineage>
        <taxon>Eukaryota</taxon>
        <taxon>Viridiplantae</taxon>
        <taxon>Streptophyta</taxon>
        <taxon>Embryophyta</taxon>
        <taxon>Tracheophyta</taxon>
        <taxon>Spermatophyta</taxon>
        <taxon>Magnoliopsida</taxon>
        <taxon>eudicotyledons</taxon>
        <taxon>Gunneridae</taxon>
        <taxon>Pentapetalae</taxon>
        <taxon>rosids</taxon>
        <taxon>fabids</taxon>
        <taxon>Rosales</taxon>
        <taxon>Rosaceae</taxon>
        <taxon>Amygdaloideae</taxon>
        <taxon>Amygdaleae</taxon>
        <taxon>Prunus</taxon>
    </lineage>
</organism>
<name>A0A314XJ34_PRUYE</name>
<evidence type="ECO:0000313" key="2">
    <source>
        <dbReference type="Proteomes" id="UP000250321"/>
    </source>
</evidence>
<comment type="caution">
    <text evidence="1">The sequence shown here is derived from an EMBL/GenBank/DDBJ whole genome shotgun (WGS) entry which is preliminary data.</text>
</comment>
<dbReference type="AlphaFoldDB" id="A0A314XJ34"/>
<protein>
    <submittedName>
        <fullName evidence="1">Uncharacterized protein</fullName>
    </submittedName>
</protein>
<gene>
    <name evidence="1" type="ORF">Pyn_07308</name>
</gene>
<accession>A0A314XJ34</accession>
<sequence length="143" mass="15660">MRLVCLAGLNSTKAPKFSGAKIQTLSHHTLAKCSWRTRSHSTSNATKHQKMTTLQIQQAAPSACSASFQPSISHRPRVLRSLCHLRPSSSPRLSFKVSLPSTTTSSHDKSLISFPISALPLMLRSELTSSLGFPIASRPIRWP</sequence>
<keyword evidence="2" id="KW-1185">Reference proteome</keyword>
<proteinExistence type="predicted"/>
<evidence type="ECO:0000313" key="1">
    <source>
        <dbReference type="EMBL" id="PQP93911.1"/>
    </source>
</evidence>
<reference evidence="1 2" key="1">
    <citation type="submission" date="2018-02" db="EMBL/GenBank/DDBJ databases">
        <title>Draft genome of wild Prunus yedoensis var. nudiflora.</title>
        <authorList>
            <person name="Baek S."/>
            <person name="Kim J.-H."/>
            <person name="Choi K."/>
            <person name="Kim G.-B."/>
            <person name="Cho A."/>
            <person name="Jang H."/>
            <person name="Shin C.-H."/>
            <person name="Yu H.-J."/>
            <person name="Mun J.-H."/>
        </authorList>
    </citation>
    <scope>NUCLEOTIDE SEQUENCE [LARGE SCALE GENOMIC DNA]</scope>
    <source>
        <strain evidence="2">cv. Jeju island</strain>
        <tissue evidence="1">Leaf</tissue>
    </source>
</reference>